<dbReference type="EMBL" id="BART01016121">
    <property type="protein sequence ID" value="GAG77763.1"/>
    <property type="molecule type" value="Genomic_DNA"/>
</dbReference>
<organism evidence="1">
    <name type="scientific">marine sediment metagenome</name>
    <dbReference type="NCBI Taxonomy" id="412755"/>
    <lineage>
        <taxon>unclassified sequences</taxon>
        <taxon>metagenomes</taxon>
        <taxon>ecological metagenomes</taxon>
    </lineage>
</organism>
<protein>
    <submittedName>
        <fullName evidence="1">Uncharacterized protein</fullName>
    </submittedName>
</protein>
<gene>
    <name evidence="1" type="ORF">S01H4_31104</name>
</gene>
<evidence type="ECO:0000313" key="1">
    <source>
        <dbReference type="EMBL" id="GAG77763.1"/>
    </source>
</evidence>
<sequence length="47" mass="5415">KRAVAYMLPKTVPNDNTKRINLNGTLKLKRKNDSKNAAKTMKIRFNL</sequence>
<name>X1B0C6_9ZZZZ</name>
<dbReference type="AlphaFoldDB" id="X1B0C6"/>
<comment type="caution">
    <text evidence="1">The sequence shown here is derived from an EMBL/GenBank/DDBJ whole genome shotgun (WGS) entry which is preliminary data.</text>
</comment>
<feature type="non-terminal residue" evidence="1">
    <location>
        <position position="1"/>
    </location>
</feature>
<proteinExistence type="predicted"/>
<accession>X1B0C6</accession>
<reference evidence="1" key="1">
    <citation type="journal article" date="2014" name="Front. Microbiol.">
        <title>High frequency of phylogenetically diverse reductive dehalogenase-homologous genes in deep subseafloor sedimentary metagenomes.</title>
        <authorList>
            <person name="Kawai M."/>
            <person name="Futagami T."/>
            <person name="Toyoda A."/>
            <person name="Takaki Y."/>
            <person name="Nishi S."/>
            <person name="Hori S."/>
            <person name="Arai W."/>
            <person name="Tsubouchi T."/>
            <person name="Morono Y."/>
            <person name="Uchiyama I."/>
            <person name="Ito T."/>
            <person name="Fujiyama A."/>
            <person name="Inagaki F."/>
            <person name="Takami H."/>
        </authorList>
    </citation>
    <scope>NUCLEOTIDE SEQUENCE</scope>
    <source>
        <strain evidence="1">Expedition CK06-06</strain>
    </source>
</reference>